<gene>
    <name evidence="1" type="primary">AlNc14C25G2517</name>
    <name evidence="1" type="ORF">ALNC14_029170</name>
</gene>
<dbReference type="AlphaFoldDB" id="F0W6M9"/>
<protein>
    <submittedName>
        <fullName evidence="1">AlNc14C25G2517 protein</fullName>
    </submittedName>
</protein>
<accession>F0W6M9</accession>
<sequence>MDQSTSSCNSVIGGFTSNFVATPLHGHLAAMKLASQSSHGSQNTTYRTDTRIRISSDQVIHIQTGKDYSLLIVITTSNSESLLKI</sequence>
<reference evidence="1" key="2">
    <citation type="submission" date="2011-02" db="EMBL/GenBank/DDBJ databases">
        <authorList>
            <person name="MacLean D."/>
        </authorList>
    </citation>
    <scope>NUCLEOTIDE SEQUENCE</scope>
</reference>
<proteinExistence type="predicted"/>
<dbReference type="EMBL" id="FR824070">
    <property type="protein sequence ID" value="CCA16774.1"/>
    <property type="molecule type" value="Genomic_DNA"/>
</dbReference>
<name>F0W6M9_9STRA</name>
<organism evidence="1">
    <name type="scientific">Albugo laibachii Nc14</name>
    <dbReference type="NCBI Taxonomy" id="890382"/>
    <lineage>
        <taxon>Eukaryota</taxon>
        <taxon>Sar</taxon>
        <taxon>Stramenopiles</taxon>
        <taxon>Oomycota</taxon>
        <taxon>Peronosporomycetes</taxon>
        <taxon>Albuginales</taxon>
        <taxon>Albuginaceae</taxon>
        <taxon>Albugo</taxon>
    </lineage>
</organism>
<dbReference type="HOGENOM" id="CLU_2517275_0_0_1"/>
<evidence type="ECO:0000313" key="1">
    <source>
        <dbReference type="EMBL" id="CCA16774.1"/>
    </source>
</evidence>
<reference evidence="1" key="1">
    <citation type="journal article" date="2011" name="PLoS Biol.">
        <title>Gene gain and loss during evolution of obligate parasitism in the white rust pathogen of Arabidopsis thaliana.</title>
        <authorList>
            <person name="Kemen E."/>
            <person name="Gardiner A."/>
            <person name="Schultz-Larsen T."/>
            <person name="Kemen A.C."/>
            <person name="Balmuth A.L."/>
            <person name="Robert-Seilaniantz A."/>
            <person name="Bailey K."/>
            <person name="Holub E."/>
            <person name="Studholme D.J."/>
            <person name="Maclean D."/>
            <person name="Jones J.D."/>
        </authorList>
    </citation>
    <scope>NUCLEOTIDE SEQUENCE</scope>
</reference>